<gene>
    <name evidence="2" type="ORF">G6011_06783</name>
</gene>
<comment type="caution">
    <text evidence="2">The sequence shown here is derived from an EMBL/GenBank/DDBJ whole genome shotgun (WGS) entry which is preliminary data.</text>
</comment>
<feature type="region of interest" description="Disordered" evidence="1">
    <location>
        <begin position="1"/>
        <end position="23"/>
    </location>
</feature>
<organism evidence="2 3">
    <name type="scientific">Alternaria panax</name>
    <dbReference type="NCBI Taxonomy" id="48097"/>
    <lineage>
        <taxon>Eukaryota</taxon>
        <taxon>Fungi</taxon>
        <taxon>Dikarya</taxon>
        <taxon>Ascomycota</taxon>
        <taxon>Pezizomycotina</taxon>
        <taxon>Dothideomycetes</taxon>
        <taxon>Pleosporomycetidae</taxon>
        <taxon>Pleosporales</taxon>
        <taxon>Pleosporineae</taxon>
        <taxon>Pleosporaceae</taxon>
        <taxon>Alternaria</taxon>
        <taxon>Alternaria sect. Panax</taxon>
    </lineage>
</organism>
<reference evidence="2" key="1">
    <citation type="submission" date="2021-07" db="EMBL/GenBank/DDBJ databases">
        <title>Genome Resource of American Ginseng Black Spot Pathogen Alternaria panax.</title>
        <authorList>
            <person name="Qiu C."/>
            <person name="Wang W."/>
            <person name="Liu Z."/>
        </authorList>
    </citation>
    <scope>NUCLEOTIDE SEQUENCE</scope>
    <source>
        <strain evidence="2">BNCC115425</strain>
    </source>
</reference>
<accession>A0AAD4I5S8</accession>
<proteinExistence type="predicted"/>
<dbReference type="EMBL" id="JAANER010000005">
    <property type="protein sequence ID" value="KAG9189915.1"/>
    <property type="molecule type" value="Genomic_DNA"/>
</dbReference>
<dbReference type="SUPFAM" id="SSF57850">
    <property type="entry name" value="RING/U-box"/>
    <property type="match status" value="1"/>
</dbReference>
<evidence type="ECO:0000313" key="3">
    <source>
        <dbReference type="Proteomes" id="UP001199106"/>
    </source>
</evidence>
<dbReference type="InterPro" id="IPR013083">
    <property type="entry name" value="Znf_RING/FYVE/PHD"/>
</dbReference>
<dbReference type="Proteomes" id="UP001199106">
    <property type="component" value="Unassembled WGS sequence"/>
</dbReference>
<dbReference type="SUPFAM" id="SSF81995">
    <property type="entry name" value="beta-sandwich domain of Sec23/24"/>
    <property type="match status" value="1"/>
</dbReference>
<protein>
    <recommendedName>
        <fullName evidence="4">RING-type domain-containing protein</fullName>
    </recommendedName>
</protein>
<evidence type="ECO:0000313" key="2">
    <source>
        <dbReference type="EMBL" id="KAG9189915.1"/>
    </source>
</evidence>
<sequence length="494" mass="55480">MSGSGPFGSNKRARYTPPQPDADTFATQRAFLDSLEPVPMTTVDQNDNRCPICWKPYGEAADPGYDNSEQPVRLRCNHTFGNKCLSSTFALPGTSTINLRPLAFGSGSRGDLLGQRLDAYYMAQAAGELRGYAGAFTKMLAHSRRETRLEVFGTFFDFVVYIFLRQHWGSVVQELQRRIGAGSGFHKITILENAMILDWKRDDSRALASDYGYHPAPADQIDVPSLSNDQGVILPQYQHLAQVQHLAQFQHLPQIQLPPQYQHLHPDMVPSLPPPTGPVSAELLKQQQLAEKMKKDRDEKMLKMLKAEKEMQERNQRHLYRTLGVELGRIYSEYLKDRTRTEEPGSEQKAASSRQNFVSANISVHNKNPNPLSFEIASLDRFLAYAYQVEEDNSDLDGDESDTSDDVILANLFLVITRNMCGTCHPKDVTVLPNSVPDPVSLWWTSSRKIPDDCPICHKILFHKGSNRRGALSAGCEPSVTDENINKAEVEKKT</sequence>
<name>A0AAD4I5S8_9PLEO</name>
<dbReference type="Gene3D" id="3.30.40.10">
    <property type="entry name" value="Zinc/RING finger domain, C3HC4 (zinc finger)"/>
    <property type="match status" value="1"/>
</dbReference>
<evidence type="ECO:0008006" key="4">
    <source>
        <dbReference type="Google" id="ProtNLM"/>
    </source>
</evidence>
<keyword evidence="3" id="KW-1185">Reference proteome</keyword>
<dbReference type="AlphaFoldDB" id="A0AAD4I5S8"/>
<evidence type="ECO:0000256" key="1">
    <source>
        <dbReference type="SAM" id="MobiDB-lite"/>
    </source>
</evidence>